<proteinExistence type="predicted"/>
<gene>
    <name evidence="1" type="ORF">M9H77_28150</name>
</gene>
<protein>
    <submittedName>
        <fullName evidence="1">Uncharacterized protein</fullName>
    </submittedName>
</protein>
<keyword evidence="2" id="KW-1185">Reference proteome</keyword>
<dbReference type="EMBL" id="CM044706">
    <property type="protein sequence ID" value="KAI5659357.1"/>
    <property type="molecule type" value="Genomic_DNA"/>
</dbReference>
<evidence type="ECO:0000313" key="2">
    <source>
        <dbReference type="Proteomes" id="UP001060085"/>
    </source>
</evidence>
<accession>A0ACC0AH72</accession>
<comment type="caution">
    <text evidence="1">The sequence shown here is derived from an EMBL/GenBank/DDBJ whole genome shotgun (WGS) entry which is preliminary data.</text>
</comment>
<reference evidence="2" key="1">
    <citation type="journal article" date="2023" name="Nat. Plants">
        <title>Single-cell RNA sequencing provides a high-resolution roadmap for understanding the multicellular compartmentation of specialized metabolism.</title>
        <authorList>
            <person name="Sun S."/>
            <person name="Shen X."/>
            <person name="Li Y."/>
            <person name="Li Y."/>
            <person name="Wang S."/>
            <person name="Li R."/>
            <person name="Zhang H."/>
            <person name="Shen G."/>
            <person name="Guo B."/>
            <person name="Wei J."/>
            <person name="Xu J."/>
            <person name="St-Pierre B."/>
            <person name="Chen S."/>
            <person name="Sun C."/>
        </authorList>
    </citation>
    <scope>NUCLEOTIDE SEQUENCE [LARGE SCALE GENOMIC DNA]</scope>
</reference>
<evidence type="ECO:0000313" key="1">
    <source>
        <dbReference type="EMBL" id="KAI5659357.1"/>
    </source>
</evidence>
<sequence>MPCLKDNTITDTPSCDPFPSSIPVELETISEPTLEPPHEPETNFESSAPSSSGPVPETSHPILDGSDEKEEHLRLKPKLLGIINSLEIEFVEYLRIILVLKTLSFSSFSLGSAAAILSLFWCFYVVNQSSLSPCLSVSKGREIAVRKEKRERDRGSRLPVISSRLRPVSEGYTPIIIFLHYRRLDAAAPLLGVRFWFGNP</sequence>
<organism evidence="1 2">
    <name type="scientific">Catharanthus roseus</name>
    <name type="common">Madagascar periwinkle</name>
    <name type="synonym">Vinca rosea</name>
    <dbReference type="NCBI Taxonomy" id="4058"/>
    <lineage>
        <taxon>Eukaryota</taxon>
        <taxon>Viridiplantae</taxon>
        <taxon>Streptophyta</taxon>
        <taxon>Embryophyta</taxon>
        <taxon>Tracheophyta</taxon>
        <taxon>Spermatophyta</taxon>
        <taxon>Magnoliopsida</taxon>
        <taxon>eudicotyledons</taxon>
        <taxon>Gunneridae</taxon>
        <taxon>Pentapetalae</taxon>
        <taxon>asterids</taxon>
        <taxon>lamiids</taxon>
        <taxon>Gentianales</taxon>
        <taxon>Apocynaceae</taxon>
        <taxon>Rauvolfioideae</taxon>
        <taxon>Vinceae</taxon>
        <taxon>Catharanthinae</taxon>
        <taxon>Catharanthus</taxon>
    </lineage>
</organism>
<dbReference type="Proteomes" id="UP001060085">
    <property type="component" value="Linkage Group LG06"/>
</dbReference>
<name>A0ACC0AH72_CATRO</name>